<dbReference type="EMBL" id="CM009750">
    <property type="protein sequence ID" value="PUZ70953.1"/>
    <property type="molecule type" value="Genomic_DNA"/>
</dbReference>
<keyword evidence="3" id="KW-1185">Reference proteome</keyword>
<organism evidence="2 3">
    <name type="scientific">Panicum hallii var. hallii</name>
    <dbReference type="NCBI Taxonomy" id="1504633"/>
    <lineage>
        <taxon>Eukaryota</taxon>
        <taxon>Viridiplantae</taxon>
        <taxon>Streptophyta</taxon>
        <taxon>Embryophyta</taxon>
        <taxon>Tracheophyta</taxon>
        <taxon>Spermatophyta</taxon>
        <taxon>Magnoliopsida</taxon>
        <taxon>Liliopsida</taxon>
        <taxon>Poales</taxon>
        <taxon>Poaceae</taxon>
        <taxon>PACMAD clade</taxon>
        <taxon>Panicoideae</taxon>
        <taxon>Panicodae</taxon>
        <taxon>Paniceae</taxon>
        <taxon>Panicinae</taxon>
        <taxon>Panicum</taxon>
        <taxon>Panicum sect. Panicum</taxon>
    </lineage>
</organism>
<feature type="compositionally biased region" description="Basic residues" evidence="1">
    <location>
        <begin position="88"/>
        <end position="101"/>
    </location>
</feature>
<dbReference type="AlphaFoldDB" id="A0A2T7ET03"/>
<sequence length="377" mass="41694">MEGAEGSEADDAGLRRVQAQRRPHPEHPVAAAGQVAPPLQVRLPALARPHPQPRPPRDDGPDPRQLPLHRLDLRRKPQGLRQVPPVHQRARGPGRQRRRRRGASDRPVGPLVALSRVPSAPLPHRVLQRPPPDPQLGPLGAGQDQLRRVQPRHRRAGRRAGPPDPGRDVHLRAPRARPVPALLPHLRVPKRPRADERPQPRGVDLLVGDGGLGLQGVRVGERRRGDPARQEQRRLPQGQAAPVPRRAGDRVRGPRRQEVDHHPEAVGPRRRRVPRRPAGGAHRRVPGPRPVPQHPRVQPPEDVRVGARHGPLGPQAQHRPPGAVRDLGPPARAQLQGPRDPSGPRRGLLPPGGEEQAGVLRHGARRPRVRDLRVWLR</sequence>
<dbReference type="Gramene" id="PUZ70953">
    <property type="protein sequence ID" value="PUZ70953"/>
    <property type="gene ID" value="GQ55_2G276500"/>
</dbReference>
<gene>
    <name evidence="2" type="ORF">GQ55_2G276500</name>
</gene>
<feature type="region of interest" description="Disordered" evidence="1">
    <location>
        <begin position="1"/>
        <end position="377"/>
    </location>
</feature>
<evidence type="ECO:0000256" key="1">
    <source>
        <dbReference type="SAM" id="MobiDB-lite"/>
    </source>
</evidence>
<name>A0A2T7ET03_9POAL</name>
<feature type="compositionally biased region" description="Basic residues" evidence="1">
    <location>
        <begin position="149"/>
        <end position="158"/>
    </location>
</feature>
<evidence type="ECO:0000313" key="3">
    <source>
        <dbReference type="Proteomes" id="UP000244336"/>
    </source>
</evidence>
<feature type="compositionally biased region" description="Low complexity" evidence="1">
    <location>
        <begin position="337"/>
        <end position="353"/>
    </location>
</feature>
<evidence type="ECO:0000313" key="2">
    <source>
        <dbReference type="EMBL" id="PUZ70953.1"/>
    </source>
</evidence>
<feature type="compositionally biased region" description="Low complexity" evidence="1">
    <location>
        <begin position="176"/>
        <end position="186"/>
    </location>
</feature>
<reference evidence="2 3" key="1">
    <citation type="submission" date="2018-04" db="EMBL/GenBank/DDBJ databases">
        <title>WGS assembly of Panicum hallii var. hallii HAL2.</title>
        <authorList>
            <person name="Lovell J."/>
            <person name="Jenkins J."/>
            <person name="Lowry D."/>
            <person name="Mamidi S."/>
            <person name="Sreedasyam A."/>
            <person name="Weng X."/>
            <person name="Barry K."/>
            <person name="Bonette J."/>
            <person name="Campitelli B."/>
            <person name="Daum C."/>
            <person name="Gordon S."/>
            <person name="Gould B."/>
            <person name="Lipzen A."/>
            <person name="MacQueen A."/>
            <person name="Palacio-Mejia J."/>
            <person name="Plott C."/>
            <person name="Shakirov E."/>
            <person name="Shu S."/>
            <person name="Yoshinaga Y."/>
            <person name="Zane M."/>
            <person name="Rokhsar D."/>
            <person name="Grimwood J."/>
            <person name="Schmutz J."/>
            <person name="Juenger T."/>
        </authorList>
    </citation>
    <scope>NUCLEOTIDE SEQUENCE [LARGE SCALE GENOMIC DNA]</scope>
    <source>
        <strain evidence="3">cv. HAL2</strain>
    </source>
</reference>
<dbReference type="Proteomes" id="UP000244336">
    <property type="component" value="Chromosome 2"/>
</dbReference>
<protein>
    <submittedName>
        <fullName evidence="2">Uncharacterized protein</fullName>
    </submittedName>
</protein>
<feature type="compositionally biased region" description="Basic and acidic residues" evidence="1">
    <location>
        <begin position="246"/>
        <end position="264"/>
    </location>
</feature>
<feature type="compositionally biased region" description="Acidic residues" evidence="1">
    <location>
        <begin position="1"/>
        <end position="11"/>
    </location>
</feature>
<feature type="compositionally biased region" description="Basic residues" evidence="1">
    <location>
        <begin position="268"/>
        <end position="286"/>
    </location>
</feature>
<feature type="compositionally biased region" description="Basic and acidic residues" evidence="1">
    <location>
        <begin position="219"/>
        <end position="234"/>
    </location>
</feature>
<accession>A0A2T7ET03</accession>
<proteinExistence type="predicted"/>